<dbReference type="InterPro" id="IPR000938">
    <property type="entry name" value="CAP-Gly_domain"/>
</dbReference>
<reference evidence="4" key="1">
    <citation type="submission" date="2015-12" db="EMBL/GenBank/DDBJ databases">
        <title>De novo transcriptome assembly of four potential Pierce s Disease insect vectors from Arizona vineyards.</title>
        <authorList>
            <person name="Tassone E.E."/>
        </authorList>
    </citation>
    <scope>NUCLEOTIDE SEQUENCE</scope>
</reference>
<feature type="compositionally biased region" description="Basic and acidic residues" evidence="1">
    <location>
        <begin position="633"/>
        <end position="643"/>
    </location>
</feature>
<feature type="region of interest" description="Disordered" evidence="1">
    <location>
        <begin position="568"/>
        <end position="599"/>
    </location>
</feature>
<evidence type="ECO:0000259" key="2">
    <source>
        <dbReference type="PROSITE" id="PS50245"/>
    </source>
</evidence>
<gene>
    <name evidence="3" type="ORF">g.23276</name>
    <name evidence="4" type="ORF">g.23277</name>
    <name evidence="5" type="ORF">g.23278</name>
</gene>
<protein>
    <recommendedName>
        <fullName evidence="2">CAP-Gly domain-containing protein</fullName>
    </recommendedName>
</protein>
<organism evidence="4">
    <name type="scientific">Clastoptera arizonana</name>
    <name type="common">Arizona spittle bug</name>
    <dbReference type="NCBI Taxonomy" id="38151"/>
    <lineage>
        <taxon>Eukaryota</taxon>
        <taxon>Metazoa</taxon>
        <taxon>Ecdysozoa</taxon>
        <taxon>Arthropoda</taxon>
        <taxon>Hexapoda</taxon>
        <taxon>Insecta</taxon>
        <taxon>Pterygota</taxon>
        <taxon>Neoptera</taxon>
        <taxon>Paraneoptera</taxon>
        <taxon>Hemiptera</taxon>
        <taxon>Auchenorrhyncha</taxon>
        <taxon>Cercopoidea</taxon>
        <taxon>Clastopteridae</taxon>
        <taxon>Clastoptera</taxon>
    </lineage>
</organism>
<feature type="region of interest" description="Disordered" evidence="1">
    <location>
        <begin position="114"/>
        <end position="173"/>
    </location>
</feature>
<dbReference type="Pfam" id="PF01302">
    <property type="entry name" value="CAP_GLY"/>
    <property type="match status" value="1"/>
</dbReference>
<dbReference type="EMBL" id="GEDC01025731">
    <property type="protein sequence ID" value="JAS11567.1"/>
    <property type="molecule type" value="Transcribed_RNA"/>
</dbReference>
<evidence type="ECO:0000256" key="1">
    <source>
        <dbReference type="SAM" id="MobiDB-lite"/>
    </source>
</evidence>
<dbReference type="EMBL" id="GEDC01028882">
    <property type="protein sequence ID" value="JAS08416.1"/>
    <property type="molecule type" value="Transcribed_RNA"/>
</dbReference>
<evidence type="ECO:0000313" key="3">
    <source>
        <dbReference type="EMBL" id="JAS08416.1"/>
    </source>
</evidence>
<feature type="region of interest" description="Disordered" evidence="1">
    <location>
        <begin position="282"/>
        <end position="326"/>
    </location>
</feature>
<sequence length="735" mass="83244">MDFENNRQVCEEVFGEKHSLDTVRALHQTVVALRAALEQSRAELHSLRQQLHVKVDTSIFKQTIEKLSLENHVLRERVLSSENINIDSKNVQPSIDKFKLMEPQKVEDIINVNNKSPTAENTNGLIEEGLLENGDDTEKSVFEDGDQSISSSTSHPGTGTPKVSKGESEDSEELDDIELIFTTDDTKELSGLQEDLVSIAETETWQPKPFENKESNNYVSNATLKHIWTQSVLVETDISKCGVIDENENPSQISRRNTLPNALPYRPIIHREALTGSKSHLLDPAPTSPRPLIVKFSQNSNRSPRNIRPILTEKNSRRQESEAQTDISALPAHWRSESYLAHNKISHNFTTLPSKFAFPVQQFPPRKQSLKLSEKTQEARRVLLSDINFTSMVPELSRSADHLYNEAINASILCKNYPRAFTYMKNADSVMSPGYLGQSPWSPCDCSFRQHSWEYYQGSLITIPSPSTVDLTEKRRHSMKPSTSSLDTYWTNSYIKRPNWSTPTSPTHKSRSFPFSPSYTHATTQSDLLNSYSLGARGKYCDQKFHNSFTNKSISKYAPSLKARNRVTFKDTSSRRSGQSLPDLRFSFGNESGEDSTDSLIDESEEFLRRSIDSMFAGMDYSYTDKKKRSRRHSDPDPHRGFEPPRSAHPFLAKIPRDLKLDFWVKVITSEARVVVGKVKYVGPLPGCKDMQVGVQLPRADGNSDGTYQGRRFFDCESNCAIFVPFKKVVLAWSP</sequence>
<dbReference type="EMBL" id="GEDC01015618">
    <property type="protein sequence ID" value="JAS21680.1"/>
    <property type="molecule type" value="Transcribed_RNA"/>
</dbReference>
<feature type="region of interest" description="Disordered" evidence="1">
    <location>
        <begin position="625"/>
        <end position="648"/>
    </location>
</feature>
<name>A0A1B6CDQ1_9HEMI</name>
<evidence type="ECO:0000313" key="4">
    <source>
        <dbReference type="EMBL" id="JAS11567.1"/>
    </source>
</evidence>
<dbReference type="SUPFAM" id="SSF74924">
    <property type="entry name" value="Cap-Gly domain"/>
    <property type="match status" value="1"/>
</dbReference>
<dbReference type="Gene3D" id="2.30.30.190">
    <property type="entry name" value="CAP Gly-rich-like domain"/>
    <property type="match status" value="1"/>
</dbReference>
<dbReference type="PROSITE" id="PS50245">
    <property type="entry name" value="CAP_GLY_2"/>
    <property type="match status" value="1"/>
</dbReference>
<feature type="domain" description="CAP-Gly" evidence="2">
    <location>
        <begin position="683"/>
        <end position="725"/>
    </location>
</feature>
<dbReference type="SMART" id="SM01052">
    <property type="entry name" value="CAP_GLY"/>
    <property type="match status" value="1"/>
</dbReference>
<evidence type="ECO:0000313" key="5">
    <source>
        <dbReference type="EMBL" id="JAS21680.1"/>
    </source>
</evidence>
<dbReference type="AlphaFoldDB" id="A0A1B6CDQ1"/>
<feature type="compositionally biased region" description="Polar residues" evidence="1">
    <location>
        <begin position="114"/>
        <end position="124"/>
    </location>
</feature>
<accession>A0A1B6CDQ1</accession>
<proteinExistence type="predicted"/>
<dbReference type="InterPro" id="IPR036859">
    <property type="entry name" value="CAP-Gly_dom_sf"/>
</dbReference>